<dbReference type="AlphaFoldDB" id="A0A9D1L6Z9"/>
<sequence length="129" mass="13753">MIGSGWQTEGTVKVSDEVIAVCAVNATLKTEGVAGLSGGFSNALSKNFLGKELMSKGIKVSQSDEEVQIDVYITVKYHAKIPAVAWDIQENVKKEVQSMTGLEVTAVNIHVQGVEIPESSEGTGENDEK</sequence>
<evidence type="ECO:0000313" key="3">
    <source>
        <dbReference type="Proteomes" id="UP000824090"/>
    </source>
</evidence>
<evidence type="ECO:0000313" key="2">
    <source>
        <dbReference type="EMBL" id="HIU26510.1"/>
    </source>
</evidence>
<accession>A0A9D1L6Z9</accession>
<evidence type="ECO:0000256" key="1">
    <source>
        <dbReference type="ARBA" id="ARBA00005721"/>
    </source>
</evidence>
<gene>
    <name evidence="2" type="ORF">IAC50_08470</name>
</gene>
<reference evidence="2" key="2">
    <citation type="journal article" date="2021" name="PeerJ">
        <title>Extensive microbial diversity within the chicken gut microbiome revealed by metagenomics and culture.</title>
        <authorList>
            <person name="Gilroy R."/>
            <person name="Ravi A."/>
            <person name="Getino M."/>
            <person name="Pursley I."/>
            <person name="Horton D.L."/>
            <person name="Alikhan N.F."/>
            <person name="Baker D."/>
            <person name="Gharbi K."/>
            <person name="Hall N."/>
            <person name="Watson M."/>
            <person name="Adriaenssens E.M."/>
            <person name="Foster-Nyarko E."/>
            <person name="Jarju S."/>
            <person name="Secka A."/>
            <person name="Antonio M."/>
            <person name="Oren A."/>
            <person name="Chaudhuri R.R."/>
            <person name="La Ragione R."/>
            <person name="Hildebrand F."/>
            <person name="Pallen M.J."/>
        </authorList>
    </citation>
    <scope>NUCLEOTIDE SEQUENCE</scope>
    <source>
        <strain evidence="2">ChiHcec3-6078</strain>
    </source>
</reference>
<dbReference type="EMBL" id="DVMP01000154">
    <property type="protein sequence ID" value="HIU26510.1"/>
    <property type="molecule type" value="Genomic_DNA"/>
</dbReference>
<comment type="similarity">
    <text evidence="1">Belongs to the asp23 family.</text>
</comment>
<organism evidence="2 3">
    <name type="scientific">Candidatus Allocopromorpha excrementigallinarum</name>
    <dbReference type="NCBI Taxonomy" id="2840742"/>
    <lineage>
        <taxon>Bacteria</taxon>
        <taxon>Bacillati</taxon>
        <taxon>Bacillota</taxon>
        <taxon>Clostridia</taxon>
        <taxon>Eubacteriales</taxon>
        <taxon>Eubacteriaceae</taxon>
        <taxon>Eubacteriaceae incertae sedis</taxon>
        <taxon>Candidatus Allocopromorpha</taxon>
    </lineage>
</organism>
<dbReference type="Proteomes" id="UP000824090">
    <property type="component" value="Unassembled WGS sequence"/>
</dbReference>
<dbReference type="PANTHER" id="PTHR34297">
    <property type="entry name" value="HYPOTHETICAL CYTOSOLIC PROTEIN-RELATED"/>
    <property type="match status" value="1"/>
</dbReference>
<protein>
    <submittedName>
        <fullName evidence="2">Asp23/Gls24 family envelope stress response protein</fullName>
    </submittedName>
</protein>
<proteinExistence type="inferred from homology"/>
<dbReference type="Pfam" id="PF03780">
    <property type="entry name" value="Asp23"/>
    <property type="match status" value="1"/>
</dbReference>
<reference evidence="2" key="1">
    <citation type="submission" date="2020-10" db="EMBL/GenBank/DDBJ databases">
        <authorList>
            <person name="Gilroy R."/>
        </authorList>
    </citation>
    <scope>NUCLEOTIDE SEQUENCE</scope>
    <source>
        <strain evidence="2">ChiHcec3-6078</strain>
    </source>
</reference>
<name>A0A9D1L6Z9_9FIRM</name>
<comment type="caution">
    <text evidence="2">The sequence shown here is derived from an EMBL/GenBank/DDBJ whole genome shotgun (WGS) entry which is preliminary data.</text>
</comment>
<dbReference type="InterPro" id="IPR005531">
    <property type="entry name" value="Asp23"/>
</dbReference>